<keyword evidence="6" id="KW-1185">Reference proteome</keyword>
<feature type="transmembrane region" description="Helical" evidence="3">
    <location>
        <begin position="28"/>
        <end position="47"/>
    </location>
</feature>
<protein>
    <recommendedName>
        <fullName evidence="4">Major facilitator superfamily (MFS) profile domain-containing protein</fullName>
    </recommendedName>
</protein>
<dbReference type="PROSITE" id="PS50850">
    <property type="entry name" value="MFS"/>
    <property type="match status" value="1"/>
</dbReference>
<keyword evidence="3" id="KW-0472">Membrane</keyword>
<feature type="transmembrane region" description="Helical" evidence="3">
    <location>
        <begin position="365"/>
        <end position="386"/>
    </location>
</feature>
<organism evidence="5 6">
    <name type="scientific">Ascochyta lentis</name>
    <dbReference type="NCBI Taxonomy" id="205686"/>
    <lineage>
        <taxon>Eukaryota</taxon>
        <taxon>Fungi</taxon>
        <taxon>Dikarya</taxon>
        <taxon>Ascomycota</taxon>
        <taxon>Pezizomycotina</taxon>
        <taxon>Dothideomycetes</taxon>
        <taxon>Pleosporomycetidae</taxon>
        <taxon>Pleosporales</taxon>
        <taxon>Pleosporineae</taxon>
        <taxon>Didymellaceae</taxon>
        <taxon>Ascochyta</taxon>
    </lineage>
</organism>
<evidence type="ECO:0000259" key="4">
    <source>
        <dbReference type="PROSITE" id="PS50850"/>
    </source>
</evidence>
<dbReference type="PANTHER" id="PTHR11360">
    <property type="entry name" value="MONOCARBOXYLATE TRANSPORTER"/>
    <property type="match status" value="1"/>
</dbReference>
<reference evidence="5" key="1">
    <citation type="submission" date="2018-12" db="EMBL/GenBank/DDBJ databases">
        <authorList>
            <person name="Syme R.A."/>
            <person name="Farfan-Caceres L."/>
            <person name="Lichtenzveig J."/>
        </authorList>
    </citation>
    <scope>NUCLEOTIDE SEQUENCE</scope>
    <source>
        <strain evidence="5">Al4</strain>
    </source>
</reference>
<dbReference type="SUPFAM" id="SSF103473">
    <property type="entry name" value="MFS general substrate transporter"/>
    <property type="match status" value="1"/>
</dbReference>
<evidence type="ECO:0000313" key="6">
    <source>
        <dbReference type="Proteomes" id="UP000651452"/>
    </source>
</evidence>
<sequence>MAAEKTSSSHVVKQSDSSKMASNLTPRVQVVAGFFLMFNSWGLINAFGVFQEYYSSLNPALSTPSSISWVGSLQTFLLLACGSATGSFVDKGYAQVMSFVGCALVTLGLLFTSFSGEFTSAHRPVYYQVLLSQGILSGLGMSLLLVPSTAIVPTYFTHNRALAVGLANTGASLGGIIYPILTRRLLASVGFSWTIRATALVVLITTAIGGLLVRQRSALTKNPAKRTLYEFGCLRDPAYALFIAGVFFTFAGIYIPYFYTSAWVRDTAFPMHGLSAYYLISIMNAGGLVGRIIPNIVADKFVAGSVLTQALAAIACGALAAGWTHIQSSLAGIIIWVVAYGFVSGSIISLIPASAATLTPDMSRLGGRIGVLFAGNAVASLIGNPVAGAIQRNTKSGWIGLASYSAVFNIVGGFLLVVCWTLDVRRKKSAGRAESSK</sequence>
<comment type="subcellular location">
    <subcellularLocation>
        <location evidence="1">Membrane</location>
        <topology evidence="1">Multi-pass membrane protein</topology>
    </subcellularLocation>
</comment>
<dbReference type="Proteomes" id="UP000651452">
    <property type="component" value="Unassembled WGS sequence"/>
</dbReference>
<comment type="caution">
    <text evidence="5">The sequence shown here is derived from an EMBL/GenBank/DDBJ whole genome shotgun (WGS) entry which is preliminary data.</text>
</comment>
<dbReference type="Pfam" id="PF07690">
    <property type="entry name" value="MFS_1"/>
    <property type="match status" value="1"/>
</dbReference>
<keyword evidence="3" id="KW-1133">Transmembrane helix</keyword>
<feature type="transmembrane region" description="Helical" evidence="3">
    <location>
        <begin position="161"/>
        <end position="181"/>
    </location>
</feature>
<feature type="transmembrane region" description="Helical" evidence="3">
    <location>
        <begin position="329"/>
        <end position="353"/>
    </location>
</feature>
<evidence type="ECO:0000256" key="2">
    <source>
        <dbReference type="ARBA" id="ARBA00006727"/>
    </source>
</evidence>
<feature type="transmembrane region" description="Helical" evidence="3">
    <location>
        <begin position="275"/>
        <end position="294"/>
    </location>
</feature>
<keyword evidence="3" id="KW-0812">Transmembrane</keyword>
<reference evidence="5" key="2">
    <citation type="submission" date="2020-09" db="EMBL/GenBank/DDBJ databases">
        <title>Reference genome assembly for Australian Ascochyta lentis isolate Al4.</title>
        <authorList>
            <person name="Lee R.C."/>
            <person name="Farfan-Caceres L.M."/>
            <person name="Debler J.W."/>
            <person name="Williams A.H."/>
            <person name="Henares B.M."/>
        </authorList>
    </citation>
    <scope>NUCLEOTIDE SEQUENCE</scope>
    <source>
        <strain evidence="5">Al4</strain>
    </source>
</reference>
<feature type="domain" description="Major facilitator superfamily (MFS) profile" evidence="4">
    <location>
        <begin position="202"/>
        <end position="437"/>
    </location>
</feature>
<feature type="transmembrane region" description="Helical" evidence="3">
    <location>
        <begin position="398"/>
        <end position="422"/>
    </location>
</feature>
<name>A0A8H7J5I7_9PLEO</name>
<feature type="transmembrane region" description="Helical" evidence="3">
    <location>
        <begin position="301"/>
        <end position="323"/>
    </location>
</feature>
<feature type="transmembrane region" description="Helical" evidence="3">
    <location>
        <begin position="67"/>
        <end position="89"/>
    </location>
</feature>
<dbReference type="InterPro" id="IPR020846">
    <property type="entry name" value="MFS_dom"/>
</dbReference>
<accession>A0A8H7J5I7</accession>
<gene>
    <name evidence="5" type="ORF">EKO04_005068</name>
</gene>
<dbReference type="InterPro" id="IPR011701">
    <property type="entry name" value="MFS"/>
</dbReference>
<comment type="similarity">
    <text evidence="2">Belongs to the major facilitator superfamily. Monocarboxylate porter (TC 2.A.1.13) family.</text>
</comment>
<dbReference type="Gene3D" id="1.20.1250.20">
    <property type="entry name" value="MFS general substrate transporter like domains"/>
    <property type="match status" value="2"/>
</dbReference>
<feature type="transmembrane region" description="Helical" evidence="3">
    <location>
        <begin position="193"/>
        <end position="213"/>
    </location>
</feature>
<feature type="transmembrane region" description="Helical" evidence="3">
    <location>
        <begin position="96"/>
        <end position="114"/>
    </location>
</feature>
<dbReference type="OrthoDB" id="6499973at2759"/>
<dbReference type="AlphaFoldDB" id="A0A8H7J5I7"/>
<dbReference type="EMBL" id="RZGK01000008">
    <property type="protein sequence ID" value="KAF9697274.1"/>
    <property type="molecule type" value="Genomic_DNA"/>
</dbReference>
<evidence type="ECO:0000256" key="1">
    <source>
        <dbReference type="ARBA" id="ARBA00004141"/>
    </source>
</evidence>
<proteinExistence type="inferred from homology"/>
<dbReference type="InterPro" id="IPR050327">
    <property type="entry name" value="Proton-linked_MCT"/>
</dbReference>
<dbReference type="PANTHER" id="PTHR11360:SF234">
    <property type="entry name" value="MFS-TYPE TRANSPORTER DBAD-RELATED"/>
    <property type="match status" value="1"/>
</dbReference>
<feature type="transmembrane region" description="Helical" evidence="3">
    <location>
        <begin position="234"/>
        <end position="255"/>
    </location>
</feature>
<dbReference type="GO" id="GO:0016020">
    <property type="term" value="C:membrane"/>
    <property type="evidence" value="ECO:0007669"/>
    <property type="project" value="UniProtKB-SubCell"/>
</dbReference>
<evidence type="ECO:0000313" key="5">
    <source>
        <dbReference type="EMBL" id="KAF9697274.1"/>
    </source>
</evidence>
<evidence type="ECO:0000256" key="3">
    <source>
        <dbReference type="SAM" id="Phobius"/>
    </source>
</evidence>
<dbReference type="GO" id="GO:0022857">
    <property type="term" value="F:transmembrane transporter activity"/>
    <property type="evidence" value="ECO:0007669"/>
    <property type="project" value="InterPro"/>
</dbReference>
<dbReference type="InterPro" id="IPR036259">
    <property type="entry name" value="MFS_trans_sf"/>
</dbReference>
<feature type="transmembrane region" description="Helical" evidence="3">
    <location>
        <begin position="126"/>
        <end position="149"/>
    </location>
</feature>